<proteinExistence type="predicted"/>
<evidence type="ECO:0000256" key="1">
    <source>
        <dbReference type="ARBA" id="ARBA00022741"/>
    </source>
</evidence>
<reference evidence="3" key="1">
    <citation type="submission" date="2022-06" db="EMBL/GenBank/DDBJ databases">
        <title>Uncovering the hologenomic basis of an extraordinary plant invasion.</title>
        <authorList>
            <person name="Bieker V.C."/>
            <person name="Martin M.D."/>
            <person name="Gilbert T."/>
            <person name="Hodgins K."/>
            <person name="Battlay P."/>
            <person name="Petersen B."/>
            <person name="Wilson J."/>
        </authorList>
    </citation>
    <scope>NUCLEOTIDE SEQUENCE</scope>
    <source>
        <strain evidence="3">AA19_3_7</strain>
        <tissue evidence="3">Leaf</tissue>
    </source>
</reference>
<dbReference type="GO" id="GO:0005634">
    <property type="term" value="C:nucleus"/>
    <property type="evidence" value="ECO:0007669"/>
    <property type="project" value="TreeGrafter"/>
</dbReference>
<dbReference type="GO" id="GO:0030687">
    <property type="term" value="C:preribosome, large subunit precursor"/>
    <property type="evidence" value="ECO:0007669"/>
    <property type="project" value="TreeGrafter"/>
</dbReference>
<keyword evidence="4" id="KW-1185">Reference proteome</keyword>
<keyword evidence="1" id="KW-0547">Nucleotide-binding</keyword>
<dbReference type="GO" id="GO:0000027">
    <property type="term" value="P:ribosomal large subunit assembly"/>
    <property type="evidence" value="ECO:0007669"/>
    <property type="project" value="TreeGrafter"/>
</dbReference>
<protein>
    <recommendedName>
        <fullName evidence="5">Midasin</fullName>
    </recommendedName>
</protein>
<organism evidence="3 4">
    <name type="scientific">Ambrosia artemisiifolia</name>
    <name type="common">Common ragweed</name>
    <dbReference type="NCBI Taxonomy" id="4212"/>
    <lineage>
        <taxon>Eukaryota</taxon>
        <taxon>Viridiplantae</taxon>
        <taxon>Streptophyta</taxon>
        <taxon>Embryophyta</taxon>
        <taxon>Tracheophyta</taxon>
        <taxon>Spermatophyta</taxon>
        <taxon>Magnoliopsida</taxon>
        <taxon>eudicotyledons</taxon>
        <taxon>Gunneridae</taxon>
        <taxon>Pentapetalae</taxon>
        <taxon>asterids</taxon>
        <taxon>campanulids</taxon>
        <taxon>Asterales</taxon>
        <taxon>Asteraceae</taxon>
        <taxon>Asteroideae</taxon>
        <taxon>Heliantheae alliance</taxon>
        <taxon>Heliantheae</taxon>
        <taxon>Ambrosia</taxon>
    </lineage>
</organism>
<keyword evidence="2" id="KW-0067">ATP-binding</keyword>
<dbReference type="AlphaFoldDB" id="A0AAD5C631"/>
<evidence type="ECO:0008006" key="5">
    <source>
        <dbReference type="Google" id="ProtNLM"/>
    </source>
</evidence>
<sequence length="591" mass="68512">TWRPMKGSFDFSKVADQLDPIIALVSSWQKREFESWPALLDEVQARFDTNAGQLWFPLYSVLQPGASVDTNDCSDTTTDLPYKDDSCRDMQRHVYTFLEEFILTSSIGEFKRRLQLVYAFHGHISTLISQNSSFSQRDENNVKILYNTFGYYVQFLPIILEQSASNRKNIEGELKEVLKLCKWERNEWYMTMEASKRTRGKFEKLIQKYTDMLKQPVRPIVDQAVTKSGLRTIAVKDRTLFSNSFEKCKQVLDVAFHETHFQNKRRFIKLSAWKNKADLALEDMRVTYSRESDHTCVHPEEAKGNIDTVSKFIDFQSSSGVTKKEWDQIQHTFEQISTNLIGCGELWKDDKKSLGNLKRRSLPDLQKLLDNCGLSKNRYACTEDQSMEDKFLQPSYIMEHLLLKEGRLSSDVAALKKAQNPPIDNPGTVWNTSNEYFFKSISSLDHLQHVRSNFHKDFTKQQVDWSVSYIRHLVEIQKSHRAAAYDLAKGLELLKKRSLPLHNLFLSGSGVCFSQNQVIVSKCMWRQKQLFDAICNIINDECLLLKSVENNHLSNCQSVGTAASRLHLFLEKFAPEFKKSKVLFFFVNFYS</sequence>
<dbReference type="GO" id="GO:0000055">
    <property type="term" value="P:ribosomal large subunit export from nucleus"/>
    <property type="evidence" value="ECO:0007669"/>
    <property type="project" value="TreeGrafter"/>
</dbReference>
<evidence type="ECO:0000256" key="2">
    <source>
        <dbReference type="ARBA" id="ARBA00022840"/>
    </source>
</evidence>
<evidence type="ECO:0000313" key="4">
    <source>
        <dbReference type="Proteomes" id="UP001206925"/>
    </source>
</evidence>
<dbReference type="GO" id="GO:0005524">
    <property type="term" value="F:ATP binding"/>
    <property type="evidence" value="ECO:0007669"/>
    <property type="project" value="UniProtKB-KW"/>
</dbReference>
<gene>
    <name evidence="3" type="ORF">M8C21_000549</name>
</gene>
<dbReference type="EMBL" id="JAMZMK010009435">
    <property type="protein sequence ID" value="KAI7735787.1"/>
    <property type="molecule type" value="Genomic_DNA"/>
</dbReference>
<comment type="caution">
    <text evidence="3">The sequence shown here is derived from an EMBL/GenBank/DDBJ whole genome shotgun (WGS) entry which is preliminary data.</text>
</comment>
<feature type="non-terminal residue" evidence="3">
    <location>
        <position position="1"/>
    </location>
</feature>
<dbReference type="PANTHER" id="PTHR48103:SF2">
    <property type="entry name" value="MIDASIN"/>
    <property type="match status" value="1"/>
</dbReference>
<dbReference type="Proteomes" id="UP001206925">
    <property type="component" value="Unassembled WGS sequence"/>
</dbReference>
<dbReference type="PANTHER" id="PTHR48103">
    <property type="entry name" value="MIDASIN-RELATED"/>
    <property type="match status" value="1"/>
</dbReference>
<name>A0AAD5C631_AMBAR</name>
<accession>A0AAD5C631</accession>
<evidence type="ECO:0000313" key="3">
    <source>
        <dbReference type="EMBL" id="KAI7735787.1"/>
    </source>
</evidence>